<evidence type="ECO:0000259" key="5">
    <source>
        <dbReference type="Pfam" id="PF08323"/>
    </source>
</evidence>
<keyword evidence="2" id="KW-0328">Glycosyltransferase</keyword>
<sequence>GGLGDVLGGLPPAMAGLRAPCYHRVSTLRPVQRCMGHLCTCSDSNWWLGSNCSLLPLLQTRSSSCLCGSPTVPSEGMGLNGIQNLWPEDRSGLHGQPISLQLAVPGCFGGTKGSLFQQQQILLWTIWSSCCIHCLSLARCSSSLLLLNHLQTEGDLQKCEGRILHPQHCLQGRFPYSDFSLLHLPDNLLGSFDFIHGHHKPVKGRKINWMEAGILQSDRVVTVSPYYAQELVSGEDKGVELDYIIRKTGITGILNGMDVQEWNPATHKYLDCKYHYTTVLDAKPLLKEALQAEVGLPVHRNIPVFGFIGRLEE</sequence>
<dbReference type="CAZy" id="GT5">
    <property type="family name" value="Glycosyltransferase Family 5"/>
</dbReference>
<dbReference type="GO" id="GO:0019252">
    <property type="term" value="P:starch biosynthetic process"/>
    <property type="evidence" value="ECO:0007669"/>
    <property type="project" value="UniProtKB-UniPathway"/>
</dbReference>
<keyword evidence="3" id="KW-0808">Transferase</keyword>
<proteinExistence type="predicted"/>
<evidence type="ECO:0000256" key="4">
    <source>
        <dbReference type="ARBA" id="ARBA00022922"/>
    </source>
</evidence>
<keyword evidence="4" id="KW-0750">Starch biosynthesis</keyword>
<dbReference type="Gene3D" id="3.40.50.2000">
    <property type="entry name" value="Glycogen Phosphorylase B"/>
    <property type="match status" value="2"/>
</dbReference>
<dbReference type="InterPro" id="IPR013534">
    <property type="entry name" value="Starch_synth_cat_dom"/>
</dbReference>
<name>Q06HZ8_9ROSA</name>
<organism evidence="6">
    <name type="scientific">Macromeles tschonoskii</name>
    <dbReference type="NCBI Taxonomy" id="106571"/>
    <lineage>
        <taxon>Eukaryota</taxon>
        <taxon>Viridiplantae</taxon>
        <taxon>Streptophyta</taxon>
        <taxon>Embryophyta</taxon>
        <taxon>Tracheophyta</taxon>
        <taxon>Spermatophyta</taxon>
        <taxon>Magnoliopsida</taxon>
        <taxon>eudicotyledons</taxon>
        <taxon>Gunneridae</taxon>
        <taxon>Pentapetalae</taxon>
        <taxon>rosids</taxon>
        <taxon>fabids</taxon>
        <taxon>Rosales</taxon>
        <taxon>Rosaceae</taxon>
        <taxon>Amygdaloideae</taxon>
        <taxon>Maleae</taxon>
        <taxon>Macromeles</taxon>
    </lineage>
</organism>
<protein>
    <submittedName>
        <fullName evidence="6">Granule-bound starch synthase</fullName>
    </submittedName>
</protein>
<evidence type="ECO:0000256" key="1">
    <source>
        <dbReference type="ARBA" id="ARBA00004727"/>
    </source>
</evidence>
<dbReference type="Pfam" id="PF08323">
    <property type="entry name" value="Glyco_transf_5"/>
    <property type="match status" value="1"/>
</dbReference>
<evidence type="ECO:0000313" key="6">
    <source>
        <dbReference type="EMBL" id="ABI95997.1"/>
    </source>
</evidence>
<dbReference type="EMBL" id="DQ874884">
    <property type="protein sequence ID" value="ABI95997.1"/>
    <property type="molecule type" value="Genomic_DNA"/>
</dbReference>
<dbReference type="PANTHER" id="PTHR45825:SF3">
    <property type="entry name" value="GRANULE-BOUND STARCH SYNTHASE 1, CHLOROPLASTIC_AMYLOPLASTIC"/>
    <property type="match status" value="1"/>
</dbReference>
<dbReference type="UniPathway" id="UPA00152"/>
<feature type="domain" description="Starch synthase catalytic" evidence="5">
    <location>
        <begin position="170"/>
        <end position="246"/>
    </location>
</feature>
<feature type="non-terminal residue" evidence="6">
    <location>
        <position position="313"/>
    </location>
</feature>
<feature type="non-terminal residue" evidence="6">
    <location>
        <position position="1"/>
    </location>
</feature>
<dbReference type="AlphaFoldDB" id="Q06HZ8"/>
<reference evidence="6" key="1">
    <citation type="journal article" date="2007" name="Plant Syst. Evol.">
        <title>Phylogeny of subtribe Pyrinae (formerly the Maloideae, Rosaceae): Limited resolution of a complex evolutionary history.</title>
        <authorList>
            <person name="Campbell C.S."/>
            <person name="Evans R.C."/>
            <person name="Morgan D.R."/>
            <person name="Dickinson T.A."/>
            <person name="Arsenault M.P."/>
        </authorList>
    </citation>
    <scope>NUCLEOTIDE SEQUENCE</scope>
    <source>
        <strain evidence="6">C51</strain>
    </source>
</reference>
<evidence type="ECO:0000256" key="2">
    <source>
        <dbReference type="ARBA" id="ARBA00022676"/>
    </source>
</evidence>
<evidence type="ECO:0000256" key="3">
    <source>
        <dbReference type="ARBA" id="ARBA00022679"/>
    </source>
</evidence>
<dbReference type="SUPFAM" id="SSF53756">
    <property type="entry name" value="UDP-Glycosyltransferase/glycogen phosphorylase"/>
    <property type="match status" value="1"/>
</dbReference>
<dbReference type="GO" id="GO:0016757">
    <property type="term" value="F:glycosyltransferase activity"/>
    <property type="evidence" value="ECO:0007669"/>
    <property type="project" value="UniProtKB-KW"/>
</dbReference>
<dbReference type="PANTHER" id="PTHR45825">
    <property type="entry name" value="GRANULE-BOUND STARCH SYNTHASE 1, CHLOROPLASTIC/AMYLOPLASTIC"/>
    <property type="match status" value="1"/>
</dbReference>
<accession>Q06HZ8</accession>
<comment type="pathway">
    <text evidence="1">Glycan biosynthesis; starch biosynthesis.</text>
</comment>